<evidence type="ECO:0000313" key="1">
    <source>
        <dbReference type="EMBL" id="TWU46284.1"/>
    </source>
</evidence>
<dbReference type="Proteomes" id="UP000318288">
    <property type="component" value="Unassembled WGS sequence"/>
</dbReference>
<accession>A0A5C6ECV3</accession>
<organism evidence="1 2">
    <name type="scientific">Rubripirellula tenax</name>
    <dbReference type="NCBI Taxonomy" id="2528015"/>
    <lineage>
        <taxon>Bacteria</taxon>
        <taxon>Pseudomonadati</taxon>
        <taxon>Planctomycetota</taxon>
        <taxon>Planctomycetia</taxon>
        <taxon>Pirellulales</taxon>
        <taxon>Pirellulaceae</taxon>
        <taxon>Rubripirellula</taxon>
    </lineage>
</organism>
<comment type="caution">
    <text evidence="1">The sequence shown here is derived from an EMBL/GenBank/DDBJ whole genome shotgun (WGS) entry which is preliminary data.</text>
</comment>
<dbReference type="AlphaFoldDB" id="A0A5C6ECV3"/>
<reference evidence="1 2" key="1">
    <citation type="submission" date="2019-02" db="EMBL/GenBank/DDBJ databases">
        <title>Deep-cultivation of Planctomycetes and their phenomic and genomic characterization uncovers novel biology.</title>
        <authorList>
            <person name="Wiegand S."/>
            <person name="Jogler M."/>
            <person name="Boedeker C."/>
            <person name="Pinto D."/>
            <person name="Vollmers J."/>
            <person name="Rivas-Marin E."/>
            <person name="Kohn T."/>
            <person name="Peeters S.H."/>
            <person name="Heuer A."/>
            <person name="Rast P."/>
            <person name="Oberbeckmann S."/>
            <person name="Bunk B."/>
            <person name="Jeske O."/>
            <person name="Meyerdierks A."/>
            <person name="Storesund J.E."/>
            <person name="Kallscheuer N."/>
            <person name="Luecker S."/>
            <person name="Lage O.M."/>
            <person name="Pohl T."/>
            <person name="Merkel B.J."/>
            <person name="Hornburger P."/>
            <person name="Mueller R.-W."/>
            <person name="Bruemmer F."/>
            <person name="Labrenz M."/>
            <person name="Spormann A.M."/>
            <person name="Op Den Camp H."/>
            <person name="Overmann J."/>
            <person name="Amann R."/>
            <person name="Jetten M.S.M."/>
            <person name="Mascher T."/>
            <person name="Medema M.H."/>
            <person name="Devos D.P."/>
            <person name="Kaster A.-K."/>
            <person name="Ovreas L."/>
            <person name="Rohde M."/>
            <person name="Galperin M.Y."/>
            <person name="Jogler C."/>
        </authorList>
    </citation>
    <scope>NUCLEOTIDE SEQUENCE [LARGE SCALE GENOMIC DNA]</scope>
    <source>
        <strain evidence="1 2">Poly51</strain>
    </source>
</reference>
<proteinExistence type="predicted"/>
<sequence length="318" mass="34556">MISFRLLGSILALLLFSPVEAMSQSVLHVEIPPVLINDVAPTGVRPHAMTPYLESSSCILMELGIKELDLESVSLWIGELGDESPILKSPWFETIRRIAKKIVTEGGNRAFVAASPRMYLEGAPLVMIPTSSPAAASRLASSIESVLDSSPWKMLVRVQTDHKSVLIGTAETIGRVMQPRPAGRGDLSSPLTSADVFPHRAVISISDATRGNLVALWPDTLPGRWGVDLNPKQTMVDVIRMTLSMRLTPKLDASLKLETPDLAAMERTQEAVTRWISSRSGCDGVTVADEGTELTVSLPESFFAEILKSKKFQAQTPD</sequence>
<dbReference type="OrthoDB" id="285651at2"/>
<protein>
    <submittedName>
        <fullName evidence="1">Uncharacterized protein</fullName>
    </submittedName>
</protein>
<keyword evidence="2" id="KW-1185">Reference proteome</keyword>
<gene>
    <name evidence="1" type="ORF">Poly51_56800</name>
</gene>
<name>A0A5C6ECV3_9BACT</name>
<evidence type="ECO:0000313" key="2">
    <source>
        <dbReference type="Proteomes" id="UP000318288"/>
    </source>
</evidence>
<dbReference type="EMBL" id="SJPW01000008">
    <property type="protein sequence ID" value="TWU46284.1"/>
    <property type="molecule type" value="Genomic_DNA"/>
</dbReference>